<proteinExistence type="predicted"/>
<dbReference type="EMBL" id="ML214076">
    <property type="protein sequence ID" value="TFK30996.1"/>
    <property type="molecule type" value="Genomic_DNA"/>
</dbReference>
<feature type="non-terminal residue" evidence="1">
    <location>
        <position position="1"/>
    </location>
</feature>
<dbReference type="AlphaFoldDB" id="A0A5C3LGG8"/>
<keyword evidence="2" id="KW-1185">Reference proteome</keyword>
<name>A0A5C3LGG8_9AGAR</name>
<organism evidence="1 2">
    <name type="scientific">Crucibulum laeve</name>
    <dbReference type="NCBI Taxonomy" id="68775"/>
    <lineage>
        <taxon>Eukaryota</taxon>
        <taxon>Fungi</taxon>
        <taxon>Dikarya</taxon>
        <taxon>Basidiomycota</taxon>
        <taxon>Agaricomycotina</taxon>
        <taxon>Agaricomycetes</taxon>
        <taxon>Agaricomycetidae</taxon>
        <taxon>Agaricales</taxon>
        <taxon>Agaricineae</taxon>
        <taxon>Nidulariaceae</taxon>
        <taxon>Crucibulum</taxon>
    </lineage>
</organism>
<reference evidence="1 2" key="1">
    <citation type="journal article" date="2019" name="Nat. Ecol. Evol.">
        <title>Megaphylogeny resolves global patterns of mushroom evolution.</title>
        <authorList>
            <person name="Varga T."/>
            <person name="Krizsan K."/>
            <person name="Foldi C."/>
            <person name="Dima B."/>
            <person name="Sanchez-Garcia M."/>
            <person name="Sanchez-Ramirez S."/>
            <person name="Szollosi G.J."/>
            <person name="Szarkandi J.G."/>
            <person name="Papp V."/>
            <person name="Albert L."/>
            <person name="Andreopoulos W."/>
            <person name="Angelini C."/>
            <person name="Antonin V."/>
            <person name="Barry K.W."/>
            <person name="Bougher N.L."/>
            <person name="Buchanan P."/>
            <person name="Buyck B."/>
            <person name="Bense V."/>
            <person name="Catcheside P."/>
            <person name="Chovatia M."/>
            <person name="Cooper J."/>
            <person name="Damon W."/>
            <person name="Desjardin D."/>
            <person name="Finy P."/>
            <person name="Geml J."/>
            <person name="Haridas S."/>
            <person name="Hughes K."/>
            <person name="Justo A."/>
            <person name="Karasinski D."/>
            <person name="Kautmanova I."/>
            <person name="Kiss B."/>
            <person name="Kocsube S."/>
            <person name="Kotiranta H."/>
            <person name="LaButti K.M."/>
            <person name="Lechner B.E."/>
            <person name="Liimatainen K."/>
            <person name="Lipzen A."/>
            <person name="Lukacs Z."/>
            <person name="Mihaltcheva S."/>
            <person name="Morgado L.N."/>
            <person name="Niskanen T."/>
            <person name="Noordeloos M.E."/>
            <person name="Ohm R.A."/>
            <person name="Ortiz-Santana B."/>
            <person name="Ovrebo C."/>
            <person name="Racz N."/>
            <person name="Riley R."/>
            <person name="Savchenko A."/>
            <person name="Shiryaev A."/>
            <person name="Soop K."/>
            <person name="Spirin V."/>
            <person name="Szebenyi C."/>
            <person name="Tomsovsky M."/>
            <person name="Tulloss R.E."/>
            <person name="Uehling J."/>
            <person name="Grigoriev I.V."/>
            <person name="Vagvolgyi C."/>
            <person name="Papp T."/>
            <person name="Martin F.M."/>
            <person name="Miettinen O."/>
            <person name="Hibbett D.S."/>
            <person name="Nagy L.G."/>
        </authorList>
    </citation>
    <scope>NUCLEOTIDE SEQUENCE [LARGE SCALE GENOMIC DNA]</scope>
    <source>
        <strain evidence="1 2">CBS 166.37</strain>
    </source>
</reference>
<evidence type="ECO:0000313" key="2">
    <source>
        <dbReference type="Proteomes" id="UP000308652"/>
    </source>
</evidence>
<evidence type="ECO:0000313" key="1">
    <source>
        <dbReference type="EMBL" id="TFK30996.1"/>
    </source>
</evidence>
<sequence>HPMICTRRITSGISPAIGEKWLRPLLRPAPMATRPGRRAALLSARLILAAGAIRGSAVSYVAGVGIGG</sequence>
<gene>
    <name evidence="1" type="ORF">BDQ12DRAFT_694640</name>
</gene>
<protein>
    <submittedName>
        <fullName evidence="1">Uncharacterized protein</fullName>
    </submittedName>
</protein>
<accession>A0A5C3LGG8</accession>
<dbReference type="Proteomes" id="UP000308652">
    <property type="component" value="Unassembled WGS sequence"/>
</dbReference>